<feature type="region of interest" description="Disordered" evidence="1">
    <location>
        <begin position="183"/>
        <end position="287"/>
    </location>
</feature>
<dbReference type="GO" id="GO:0005634">
    <property type="term" value="C:nucleus"/>
    <property type="evidence" value="ECO:0007669"/>
    <property type="project" value="TreeGrafter"/>
</dbReference>
<dbReference type="Proteomes" id="UP001152803">
    <property type="component" value="Unassembled WGS sequence"/>
</dbReference>
<keyword evidence="4" id="KW-1185">Reference proteome</keyword>
<dbReference type="GO" id="GO:0003723">
    <property type="term" value="F:RNA binding"/>
    <property type="evidence" value="ECO:0007669"/>
    <property type="project" value="InterPro"/>
</dbReference>
<dbReference type="InterPro" id="IPR019496">
    <property type="entry name" value="NUFIP1_cons_dom"/>
</dbReference>
<organism evidence="3 4">
    <name type="scientific">Conger conger</name>
    <name type="common">Conger eel</name>
    <name type="synonym">Muraena conger</name>
    <dbReference type="NCBI Taxonomy" id="82655"/>
    <lineage>
        <taxon>Eukaryota</taxon>
        <taxon>Metazoa</taxon>
        <taxon>Chordata</taxon>
        <taxon>Craniata</taxon>
        <taxon>Vertebrata</taxon>
        <taxon>Euteleostomi</taxon>
        <taxon>Actinopterygii</taxon>
        <taxon>Neopterygii</taxon>
        <taxon>Teleostei</taxon>
        <taxon>Anguilliformes</taxon>
        <taxon>Congridae</taxon>
        <taxon>Conger</taxon>
    </lineage>
</organism>
<accession>A0A9Q1D286</accession>
<feature type="compositionally biased region" description="Basic and acidic residues" evidence="1">
    <location>
        <begin position="192"/>
        <end position="201"/>
    </location>
</feature>
<feature type="region of interest" description="Disordered" evidence="1">
    <location>
        <begin position="328"/>
        <end position="374"/>
    </location>
</feature>
<dbReference type="PROSITE" id="PS00028">
    <property type="entry name" value="ZINC_FINGER_C2H2_1"/>
    <property type="match status" value="1"/>
</dbReference>
<dbReference type="AlphaFoldDB" id="A0A9Q1D286"/>
<feature type="region of interest" description="Disordered" evidence="1">
    <location>
        <begin position="519"/>
        <end position="560"/>
    </location>
</feature>
<reference evidence="3" key="1">
    <citation type="journal article" date="2023" name="Science">
        <title>Genome structures resolve the early diversification of teleost fishes.</title>
        <authorList>
            <person name="Parey E."/>
            <person name="Louis A."/>
            <person name="Montfort J."/>
            <person name="Bouchez O."/>
            <person name="Roques C."/>
            <person name="Iampietro C."/>
            <person name="Lluch J."/>
            <person name="Castinel A."/>
            <person name="Donnadieu C."/>
            <person name="Desvignes T."/>
            <person name="Floi Bucao C."/>
            <person name="Jouanno E."/>
            <person name="Wen M."/>
            <person name="Mejri S."/>
            <person name="Dirks R."/>
            <person name="Jansen H."/>
            <person name="Henkel C."/>
            <person name="Chen W.J."/>
            <person name="Zahm M."/>
            <person name="Cabau C."/>
            <person name="Klopp C."/>
            <person name="Thompson A.W."/>
            <person name="Robinson-Rechavi M."/>
            <person name="Braasch I."/>
            <person name="Lecointre G."/>
            <person name="Bobe J."/>
            <person name="Postlethwait J.H."/>
            <person name="Berthelot C."/>
            <person name="Roest Crollius H."/>
            <person name="Guiguen Y."/>
        </authorList>
    </citation>
    <scope>NUCLEOTIDE SEQUENCE</scope>
    <source>
        <strain evidence="3">Concon-B</strain>
    </source>
</reference>
<feature type="compositionally biased region" description="Gly residues" evidence="1">
    <location>
        <begin position="216"/>
        <end position="226"/>
    </location>
</feature>
<evidence type="ECO:0000259" key="2">
    <source>
        <dbReference type="PROSITE" id="PS00028"/>
    </source>
</evidence>
<gene>
    <name evidence="3" type="ORF">COCON_G00197120</name>
</gene>
<comment type="caution">
    <text evidence="3">The sequence shown here is derived from an EMBL/GenBank/DDBJ whole genome shotgun (WGS) entry which is preliminary data.</text>
</comment>
<dbReference type="EMBL" id="JAFJMO010000015">
    <property type="protein sequence ID" value="KAJ8255848.1"/>
    <property type="molecule type" value="Genomic_DNA"/>
</dbReference>
<evidence type="ECO:0000313" key="4">
    <source>
        <dbReference type="Proteomes" id="UP001152803"/>
    </source>
</evidence>
<feature type="region of interest" description="Disordered" evidence="1">
    <location>
        <begin position="48"/>
        <end position="102"/>
    </location>
</feature>
<feature type="domain" description="C2H2-type" evidence="2">
    <location>
        <begin position="109"/>
        <end position="129"/>
    </location>
</feature>
<sequence length="560" mass="61148">MHNSGHYPPPVFNCPPPGQMIRPPVFNWRPPPPGTFCPENANWWAPPPGPWGFNSGGNEYNAPGQQGAGFHPRRQHPNFGQRGGFDNGPNRNARGKQKKKKEPVFSHFCDTCDRGFKNQQKYDEHVAQHVKCSLKDCTFTAHEKLVAIHWKNNHAPGAKRIKLDTPDEITKWREERRKNYPTLSNVVRKTKKMEEREERGEVLQTAQFGKMRRGHMGAGRGRGGRNIQGSKRLRTGAEDEERSGAEKQTGKERDPLGALAESDSDSDKDATPDSTKEGLTVAPRHMTSGLGSLLTSYGSASDSDSEPVALPILKTSKALEENQAMLNSMSASTQRKDSQQGTIPHPDSRGGPQQAGHQSARPHAAPCRPGRGRNVSAHRRTTLLEMLLAPEIRHERNVVLQCVRYCVRNSFFGLDSKPRESRGTEGGGGGTVNIAEDRASLEDKLSVAVVYPPVQDAPNHGAAFQCGNSGNLGEAQNFPAEDKVIPHCPPEEVCKPVRNIQNEEADSPGESSVCDVVTAREGADDVDMLTVGETPAPDPSRPGAPEEEEPRSGSEVAGDP</sequence>
<dbReference type="SMART" id="SM00355">
    <property type="entry name" value="ZnF_C2H2"/>
    <property type="match status" value="2"/>
</dbReference>
<dbReference type="PANTHER" id="PTHR13309:SF0">
    <property type="entry name" value="FMR1-INTERACTING PROTEIN NUFIP1"/>
    <property type="match status" value="1"/>
</dbReference>
<evidence type="ECO:0000256" key="1">
    <source>
        <dbReference type="SAM" id="MobiDB-lite"/>
    </source>
</evidence>
<protein>
    <recommendedName>
        <fullName evidence="2">C2H2-type domain-containing protein</fullName>
    </recommendedName>
</protein>
<dbReference type="GO" id="GO:0000492">
    <property type="term" value="P:box C/D snoRNP assembly"/>
    <property type="evidence" value="ECO:0007669"/>
    <property type="project" value="TreeGrafter"/>
</dbReference>
<dbReference type="InterPro" id="IPR039136">
    <property type="entry name" value="NUFIP1-like"/>
</dbReference>
<evidence type="ECO:0000313" key="3">
    <source>
        <dbReference type="EMBL" id="KAJ8255848.1"/>
    </source>
</evidence>
<name>A0A9Q1D286_CONCO</name>
<dbReference type="OrthoDB" id="273070at2759"/>
<feature type="compositionally biased region" description="Basic and acidic residues" evidence="1">
    <location>
        <begin position="265"/>
        <end position="276"/>
    </location>
</feature>
<dbReference type="PANTHER" id="PTHR13309">
    <property type="entry name" value="NUCLEAR FRAGILE X MENTAL RETARDATION PROTEIN INTERACTING PROTEIN 1"/>
    <property type="match status" value="1"/>
</dbReference>
<proteinExistence type="predicted"/>
<dbReference type="InterPro" id="IPR013087">
    <property type="entry name" value="Znf_C2H2_type"/>
</dbReference>
<feature type="compositionally biased region" description="Basic and acidic residues" evidence="1">
    <location>
        <begin position="242"/>
        <end position="255"/>
    </location>
</feature>
<dbReference type="Pfam" id="PF10453">
    <property type="entry name" value="NUFIP1"/>
    <property type="match status" value="1"/>
</dbReference>